<dbReference type="PANTHER" id="PTHR31973">
    <property type="entry name" value="POLYPROTEIN, PUTATIVE-RELATED"/>
    <property type="match status" value="1"/>
</dbReference>
<keyword evidence="2" id="KW-1185">Reference proteome</keyword>
<dbReference type="EMBL" id="BAABME010000136">
    <property type="protein sequence ID" value="GAA0139977.1"/>
    <property type="molecule type" value="Genomic_DNA"/>
</dbReference>
<name>A0AAV3NQL9_LITER</name>
<comment type="caution">
    <text evidence="1">The sequence shown here is derived from an EMBL/GenBank/DDBJ whole genome shotgun (WGS) entry which is preliminary data.</text>
</comment>
<organism evidence="1 2">
    <name type="scientific">Lithospermum erythrorhizon</name>
    <name type="common">Purple gromwell</name>
    <name type="synonym">Lithospermum officinale var. erythrorhizon</name>
    <dbReference type="NCBI Taxonomy" id="34254"/>
    <lineage>
        <taxon>Eukaryota</taxon>
        <taxon>Viridiplantae</taxon>
        <taxon>Streptophyta</taxon>
        <taxon>Embryophyta</taxon>
        <taxon>Tracheophyta</taxon>
        <taxon>Spermatophyta</taxon>
        <taxon>Magnoliopsida</taxon>
        <taxon>eudicotyledons</taxon>
        <taxon>Gunneridae</taxon>
        <taxon>Pentapetalae</taxon>
        <taxon>asterids</taxon>
        <taxon>lamiids</taxon>
        <taxon>Boraginales</taxon>
        <taxon>Boraginaceae</taxon>
        <taxon>Boraginoideae</taxon>
        <taxon>Lithospermeae</taxon>
        <taxon>Lithospermum</taxon>
    </lineage>
</organism>
<protein>
    <submittedName>
        <fullName evidence="1">Uncharacterized protein</fullName>
    </submittedName>
</protein>
<dbReference type="AlphaFoldDB" id="A0AAV3NQL9"/>
<gene>
    <name evidence="1" type="ORF">LIER_01413</name>
</gene>
<evidence type="ECO:0000313" key="2">
    <source>
        <dbReference type="Proteomes" id="UP001454036"/>
    </source>
</evidence>
<reference evidence="1 2" key="1">
    <citation type="submission" date="2024-01" db="EMBL/GenBank/DDBJ databases">
        <title>The complete chloroplast genome sequence of Lithospermum erythrorhizon: insights into the phylogenetic relationship among Boraginaceae species and the maternal lineages of purple gromwells.</title>
        <authorList>
            <person name="Okada T."/>
            <person name="Watanabe K."/>
        </authorList>
    </citation>
    <scope>NUCLEOTIDE SEQUENCE [LARGE SCALE GENOMIC DNA]</scope>
</reference>
<dbReference type="Proteomes" id="UP001454036">
    <property type="component" value="Unassembled WGS sequence"/>
</dbReference>
<dbReference type="PANTHER" id="PTHR31973:SF187">
    <property type="entry name" value="MUTATOR TRANSPOSASE MUDRA PROTEIN"/>
    <property type="match status" value="1"/>
</dbReference>
<proteinExistence type="predicted"/>
<sequence>MFDLKETDPAAQTWMETNVGMPKHWCRAFFPLHVKFDMLCNNLSESFNSFILSARDKPIITMLDRIRRLCMERINDRRLAIGTKPGPLCHRISKLLDKRICFADGMSYAWNGLDGYEVFRVSGEQFKGDLRKKECSCHNVRTCPKKKAEREASGAGHLKKCTTTNKEQFPSTLERIEKEQAEHEAYLINLHNWMNEMRNIVPNVPTTQLSSQPNPNVATT</sequence>
<accession>A0AAV3NQL9</accession>
<evidence type="ECO:0000313" key="1">
    <source>
        <dbReference type="EMBL" id="GAA0139977.1"/>
    </source>
</evidence>